<keyword evidence="2" id="KW-0812">Transmembrane</keyword>
<evidence type="ECO:0000256" key="1">
    <source>
        <dbReference type="SAM" id="MobiDB-lite"/>
    </source>
</evidence>
<protein>
    <submittedName>
        <fullName evidence="3">MARVEL domain-containing protein</fullName>
    </submittedName>
</protein>
<evidence type="ECO:0000313" key="3">
    <source>
        <dbReference type="EMBL" id="GAB1310613.1"/>
    </source>
</evidence>
<evidence type="ECO:0000256" key="2">
    <source>
        <dbReference type="SAM" id="Phobius"/>
    </source>
</evidence>
<name>A0ABQ0FYP5_9PEZI</name>
<keyword evidence="2" id="KW-1133">Transmembrane helix</keyword>
<feature type="compositionally biased region" description="Low complexity" evidence="1">
    <location>
        <begin position="213"/>
        <end position="227"/>
    </location>
</feature>
<dbReference type="Proteomes" id="UP001628179">
    <property type="component" value="Unassembled WGS sequence"/>
</dbReference>
<reference evidence="3 4" key="1">
    <citation type="submission" date="2024-09" db="EMBL/GenBank/DDBJ databases">
        <title>Itraconazole resistance in Madurella fahalii resulting from another homologue of gene encoding cytochrome P450 14-alpha sterol demethylase (CYP51).</title>
        <authorList>
            <person name="Yoshioka I."/>
            <person name="Fahal A.H."/>
            <person name="Kaneko S."/>
            <person name="Yaguchi T."/>
        </authorList>
    </citation>
    <scope>NUCLEOTIDE SEQUENCE [LARGE SCALE GENOMIC DNA]</scope>
    <source>
        <strain evidence="3 4">IFM 68171</strain>
    </source>
</reference>
<feature type="transmembrane region" description="Helical" evidence="2">
    <location>
        <begin position="55"/>
        <end position="74"/>
    </location>
</feature>
<evidence type="ECO:0000313" key="4">
    <source>
        <dbReference type="Proteomes" id="UP001628179"/>
    </source>
</evidence>
<keyword evidence="4" id="KW-1185">Reference proteome</keyword>
<proteinExistence type="predicted"/>
<dbReference type="EMBL" id="BAAFSV010000001">
    <property type="protein sequence ID" value="GAB1310613.1"/>
    <property type="molecule type" value="Genomic_DNA"/>
</dbReference>
<feature type="transmembrane region" description="Helical" evidence="2">
    <location>
        <begin position="140"/>
        <end position="165"/>
    </location>
</feature>
<feature type="transmembrane region" description="Helical" evidence="2">
    <location>
        <begin position="81"/>
        <end position="105"/>
    </location>
</feature>
<comment type="caution">
    <text evidence="3">The sequence shown here is derived from an EMBL/GenBank/DDBJ whole genome shotgun (WGS) entry which is preliminary data.</text>
</comment>
<accession>A0ABQ0FYP5</accession>
<dbReference type="GeneID" id="98171568"/>
<keyword evidence="2" id="KW-0472">Membrane</keyword>
<dbReference type="RefSeq" id="XP_070912346.1">
    <property type="nucleotide sequence ID" value="XM_071056245.1"/>
</dbReference>
<feature type="transmembrane region" description="Helical" evidence="2">
    <location>
        <begin position="21"/>
        <end position="43"/>
    </location>
</feature>
<organism evidence="3 4">
    <name type="scientific">Madurella fahalii</name>
    <dbReference type="NCBI Taxonomy" id="1157608"/>
    <lineage>
        <taxon>Eukaryota</taxon>
        <taxon>Fungi</taxon>
        <taxon>Dikarya</taxon>
        <taxon>Ascomycota</taxon>
        <taxon>Pezizomycotina</taxon>
        <taxon>Sordariomycetes</taxon>
        <taxon>Sordariomycetidae</taxon>
        <taxon>Sordariales</taxon>
        <taxon>Sordariales incertae sedis</taxon>
        <taxon>Madurella</taxon>
    </lineage>
</organism>
<sequence>MPALHDSMSLRPQGIYSYAFLVIRVIEIAILIAIIGLAGHLIALTANAGQDPSGSLIGAVFFAVTALLWAFLSWSGYCRRYLPYAATWSVDLVLFLPFFVLAIVLGEILGDTDCDAIETSEEFSTPGFSHGGLAPCEKPFALLGLLIIICLLFAASATLVGLLHLGERRLRTSFFEATGENTLGDGGFYSPQEKARGFEPTPPAVPVIQPVPSRAYQGSRASRSSSLSRDEEKAGWTPRLRRAEFGPPNDPRES</sequence>
<feature type="region of interest" description="Disordered" evidence="1">
    <location>
        <begin position="185"/>
        <end position="254"/>
    </location>
</feature>
<gene>
    <name evidence="3" type="ORF">MFIFM68171_00823</name>
</gene>